<dbReference type="eggNOG" id="ENOG50331RD">
    <property type="taxonomic scope" value="Bacteria"/>
</dbReference>
<gene>
    <name evidence="1" type="ordered locus">Pnap_3234</name>
</gene>
<sequence>MNGDAAMQLNYLSFDYSEDTEGTGVFEAVASVWPERVAAVHAEIVAVLDWAHRAFPGQRGAVGEGGEWDYDLHGLREYTVPEQIGYDAATQRLAVVQAASPGKPRHTLTLLLSGTDEFCCAFRQAFKLE</sequence>
<reference evidence="2" key="1">
    <citation type="journal article" date="2009" name="Environ. Microbiol.">
        <title>The genome of Polaromonas naphthalenivorans strain CJ2, isolated from coal tar-contaminated sediment, reveals physiological and metabolic versatility and evolution through extensive horizontal gene transfer.</title>
        <authorList>
            <person name="Yagi J.M."/>
            <person name="Sims D."/>
            <person name="Brettin T."/>
            <person name="Bruce D."/>
            <person name="Madsen E.L."/>
        </authorList>
    </citation>
    <scope>NUCLEOTIDE SEQUENCE [LARGE SCALE GENOMIC DNA]</scope>
    <source>
        <strain evidence="2">CJ2</strain>
    </source>
</reference>
<protein>
    <submittedName>
        <fullName evidence="1">Uncharacterized protein</fullName>
    </submittedName>
</protein>
<dbReference type="KEGG" id="pna:Pnap_3234"/>
<dbReference type="Proteomes" id="UP000000644">
    <property type="component" value="Chromosome"/>
</dbReference>
<organism evidence="1 2">
    <name type="scientific">Polaromonas naphthalenivorans (strain CJ2)</name>
    <dbReference type="NCBI Taxonomy" id="365044"/>
    <lineage>
        <taxon>Bacteria</taxon>
        <taxon>Pseudomonadati</taxon>
        <taxon>Pseudomonadota</taxon>
        <taxon>Betaproteobacteria</taxon>
        <taxon>Burkholderiales</taxon>
        <taxon>Comamonadaceae</taxon>
        <taxon>Polaromonas</taxon>
    </lineage>
</organism>
<accession>A1VSA4</accession>
<evidence type="ECO:0000313" key="2">
    <source>
        <dbReference type="Proteomes" id="UP000000644"/>
    </source>
</evidence>
<dbReference type="HOGENOM" id="CLU_2034245_0_0_4"/>
<keyword evidence="2" id="KW-1185">Reference proteome</keyword>
<dbReference type="STRING" id="365044.Pnap_3234"/>
<proteinExistence type="predicted"/>
<dbReference type="AlphaFoldDB" id="A1VSA4"/>
<dbReference type="EMBL" id="CP000529">
    <property type="protein sequence ID" value="ABM38532.1"/>
    <property type="molecule type" value="Genomic_DNA"/>
</dbReference>
<evidence type="ECO:0000313" key="1">
    <source>
        <dbReference type="EMBL" id="ABM38532.1"/>
    </source>
</evidence>
<name>A1VSA4_POLNA</name>
<dbReference type="RefSeq" id="WP_011802603.1">
    <property type="nucleotide sequence ID" value="NC_008781.1"/>
</dbReference>